<dbReference type="AlphaFoldDB" id="A0A0C9WYA5"/>
<gene>
    <name evidence="1" type="ORF">K443DRAFT_15299</name>
</gene>
<name>A0A0C9WYA5_9AGAR</name>
<keyword evidence="2" id="KW-1185">Reference proteome</keyword>
<evidence type="ECO:0000313" key="2">
    <source>
        <dbReference type="Proteomes" id="UP000054477"/>
    </source>
</evidence>
<sequence>MPSCTPPGTKTTYWLPETVPTPPSMLFHRTYHALHPSRPQDDVSSSAQRAHAAPRLLESFHLAMVVLSPSAKHLLDVAGRVLMVDGIGCSRTSINIKSSPRSESWIPSTPPIDFR</sequence>
<protein>
    <submittedName>
        <fullName evidence="1">Uncharacterized protein</fullName>
    </submittedName>
</protein>
<proteinExistence type="predicted"/>
<dbReference type="Proteomes" id="UP000054477">
    <property type="component" value="Unassembled WGS sequence"/>
</dbReference>
<dbReference type="HOGENOM" id="CLU_2109436_0_0_1"/>
<dbReference type="OrthoDB" id="10642312at2759"/>
<evidence type="ECO:0000313" key="1">
    <source>
        <dbReference type="EMBL" id="KIJ90366.1"/>
    </source>
</evidence>
<organism evidence="1 2">
    <name type="scientific">Laccaria amethystina LaAM-08-1</name>
    <dbReference type="NCBI Taxonomy" id="1095629"/>
    <lineage>
        <taxon>Eukaryota</taxon>
        <taxon>Fungi</taxon>
        <taxon>Dikarya</taxon>
        <taxon>Basidiomycota</taxon>
        <taxon>Agaricomycotina</taxon>
        <taxon>Agaricomycetes</taxon>
        <taxon>Agaricomycetidae</taxon>
        <taxon>Agaricales</taxon>
        <taxon>Agaricineae</taxon>
        <taxon>Hydnangiaceae</taxon>
        <taxon>Laccaria</taxon>
    </lineage>
</organism>
<dbReference type="EMBL" id="KN839206">
    <property type="protein sequence ID" value="KIJ90366.1"/>
    <property type="molecule type" value="Genomic_DNA"/>
</dbReference>
<reference evidence="1 2" key="1">
    <citation type="submission" date="2014-04" db="EMBL/GenBank/DDBJ databases">
        <authorList>
            <consortium name="DOE Joint Genome Institute"/>
            <person name="Kuo A."/>
            <person name="Kohler A."/>
            <person name="Nagy L.G."/>
            <person name="Floudas D."/>
            <person name="Copeland A."/>
            <person name="Barry K.W."/>
            <person name="Cichocki N."/>
            <person name="Veneault-Fourrey C."/>
            <person name="LaButti K."/>
            <person name="Lindquist E.A."/>
            <person name="Lipzen A."/>
            <person name="Lundell T."/>
            <person name="Morin E."/>
            <person name="Murat C."/>
            <person name="Sun H."/>
            <person name="Tunlid A."/>
            <person name="Henrissat B."/>
            <person name="Grigoriev I.V."/>
            <person name="Hibbett D.S."/>
            <person name="Martin F."/>
            <person name="Nordberg H.P."/>
            <person name="Cantor M.N."/>
            <person name="Hua S.X."/>
        </authorList>
    </citation>
    <scope>NUCLEOTIDE SEQUENCE [LARGE SCALE GENOMIC DNA]</scope>
    <source>
        <strain evidence="1 2">LaAM-08-1</strain>
    </source>
</reference>
<reference evidence="2" key="2">
    <citation type="submission" date="2015-01" db="EMBL/GenBank/DDBJ databases">
        <title>Evolutionary Origins and Diversification of the Mycorrhizal Mutualists.</title>
        <authorList>
            <consortium name="DOE Joint Genome Institute"/>
            <consortium name="Mycorrhizal Genomics Consortium"/>
            <person name="Kohler A."/>
            <person name="Kuo A."/>
            <person name="Nagy L.G."/>
            <person name="Floudas D."/>
            <person name="Copeland A."/>
            <person name="Barry K.W."/>
            <person name="Cichocki N."/>
            <person name="Veneault-Fourrey C."/>
            <person name="LaButti K."/>
            <person name="Lindquist E.A."/>
            <person name="Lipzen A."/>
            <person name="Lundell T."/>
            <person name="Morin E."/>
            <person name="Murat C."/>
            <person name="Riley R."/>
            <person name="Ohm R."/>
            <person name="Sun H."/>
            <person name="Tunlid A."/>
            <person name="Henrissat B."/>
            <person name="Grigoriev I.V."/>
            <person name="Hibbett D.S."/>
            <person name="Martin F."/>
        </authorList>
    </citation>
    <scope>NUCLEOTIDE SEQUENCE [LARGE SCALE GENOMIC DNA]</scope>
    <source>
        <strain evidence="2">LaAM-08-1</strain>
    </source>
</reference>
<accession>A0A0C9WYA5</accession>